<proteinExistence type="predicted"/>
<dbReference type="RefSeq" id="WP_094434729.1">
    <property type="nucleotide sequence ID" value="NZ_AP024172.1"/>
</dbReference>
<evidence type="ECO:0000313" key="2">
    <source>
        <dbReference type="Proteomes" id="UP000216225"/>
    </source>
</evidence>
<organism evidence="1 2">
    <name type="scientific">Alicycliphilus denitrificans</name>
    <dbReference type="NCBI Taxonomy" id="179636"/>
    <lineage>
        <taxon>Bacteria</taxon>
        <taxon>Pseudomonadati</taxon>
        <taxon>Pseudomonadota</taxon>
        <taxon>Betaproteobacteria</taxon>
        <taxon>Burkholderiales</taxon>
        <taxon>Comamonadaceae</taxon>
        <taxon>Alicycliphilus</taxon>
    </lineage>
</organism>
<name>A0A3R7EFK9_9BURK</name>
<gene>
    <name evidence="1" type="ORF">CE154_002075</name>
</gene>
<evidence type="ECO:0000313" key="1">
    <source>
        <dbReference type="EMBL" id="RKJ98576.1"/>
    </source>
</evidence>
<evidence type="ECO:0008006" key="3">
    <source>
        <dbReference type="Google" id="ProtNLM"/>
    </source>
</evidence>
<sequence>MNRRHYAISLHQATQESPTLARLTALTRDSSERLKAIEALIPPMLRPAIQAGPIEGDCWCLLVSSNAAAAKVRQLLPAFQAHLRSRGWEVASIRLKIQR</sequence>
<protein>
    <recommendedName>
        <fullName evidence="3">DUF721 domain-containing protein</fullName>
    </recommendedName>
</protein>
<accession>A0A3R7EFK9</accession>
<reference evidence="1 2" key="1">
    <citation type="submission" date="2018-09" db="EMBL/GenBank/DDBJ databases">
        <title>Genome comparison of Alicycliphilus sp. BQ1, a polyurethanolytic bacterium, with its closest phylogenetic relatives Alicycliphilus denitrificans BC and K601, unable to attack polyurethane.</title>
        <authorList>
            <person name="Loza-Tavera H."/>
            <person name="Lozano L."/>
            <person name="Cevallos M."/>
            <person name="Maya-Lucas O."/>
            <person name="Garcia-Mena J."/>
            <person name="Hernandez J."/>
        </authorList>
    </citation>
    <scope>NUCLEOTIDE SEQUENCE [LARGE SCALE GENOMIC DNA]</scope>
    <source>
        <strain evidence="1 2">BQ1</strain>
    </source>
</reference>
<dbReference type="Proteomes" id="UP000216225">
    <property type="component" value="Unassembled WGS sequence"/>
</dbReference>
<dbReference type="EMBL" id="NKDB02000001">
    <property type="protein sequence ID" value="RKJ98576.1"/>
    <property type="molecule type" value="Genomic_DNA"/>
</dbReference>
<dbReference type="AlphaFoldDB" id="A0A3R7EFK9"/>
<comment type="caution">
    <text evidence="1">The sequence shown here is derived from an EMBL/GenBank/DDBJ whole genome shotgun (WGS) entry which is preliminary data.</text>
</comment>